<accession>A1ALY6</accession>
<feature type="transmembrane region" description="Helical" evidence="1">
    <location>
        <begin position="40"/>
        <end position="61"/>
    </location>
</feature>
<dbReference type="AlphaFoldDB" id="A1ALY6"/>
<sequence length="65" mass="6985">MKESRLTMPEVAALAATRVALGGGLGLLLADRIETRQRQLIGWTLFLAGAVTTVPLVKLVLDRRG</sequence>
<keyword evidence="1" id="KW-0812">Transmembrane</keyword>
<name>A1ALY6_PELPD</name>
<evidence type="ECO:0000313" key="3">
    <source>
        <dbReference type="Proteomes" id="UP000006732"/>
    </source>
</evidence>
<dbReference type="OrthoDB" id="5523545at2"/>
<keyword evidence="1" id="KW-1133">Transmembrane helix</keyword>
<keyword evidence="3" id="KW-1185">Reference proteome</keyword>
<reference evidence="2 3" key="1">
    <citation type="submission" date="2006-10" db="EMBL/GenBank/DDBJ databases">
        <title>Complete sequence of chromosome of Pelobacter propionicus DSM 2379.</title>
        <authorList>
            <consortium name="US DOE Joint Genome Institute"/>
            <person name="Copeland A."/>
            <person name="Lucas S."/>
            <person name="Lapidus A."/>
            <person name="Barry K."/>
            <person name="Detter J.C."/>
            <person name="Glavina del Rio T."/>
            <person name="Hammon N."/>
            <person name="Israni S."/>
            <person name="Dalin E."/>
            <person name="Tice H."/>
            <person name="Pitluck S."/>
            <person name="Saunders E."/>
            <person name="Brettin T."/>
            <person name="Bruce D."/>
            <person name="Han C."/>
            <person name="Tapia R."/>
            <person name="Schmutz J."/>
            <person name="Larimer F."/>
            <person name="Land M."/>
            <person name="Hauser L."/>
            <person name="Kyrpides N."/>
            <person name="Kim E."/>
            <person name="Lovley D."/>
            <person name="Richardson P."/>
        </authorList>
    </citation>
    <scope>NUCLEOTIDE SEQUENCE [LARGE SCALE GENOMIC DNA]</scope>
    <source>
        <strain evidence="3">DSM 2379 / NBRC 103807 / OttBd1</strain>
    </source>
</reference>
<dbReference type="HOGENOM" id="CLU_185093_0_0_7"/>
<protein>
    <submittedName>
        <fullName evidence="2">Uncharacterized protein</fullName>
    </submittedName>
</protein>
<organism evidence="2 3">
    <name type="scientific">Pelobacter propionicus (strain DSM 2379 / NBRC 103807 / OttBd1)</name>
    <dbReference type="NCBI Taxonomy" id="338966"/>
    <lineage>
        <taxon>Bacteria</taxon>
        <taxon>Pseudomonadati</taxon>
        <taxon>Thermodesulfobacteriota</taxon>
        <taxon>Desulfuromonadia</taxon>
        <taxon>Desulfuromonadales</taxon>
        <taxon>Desulfuromonadaceae</taxon>
        <taxon>Pelobacter</taxon>
    </lineage>
</organism>
<dbReference type="EMBL" id="CP000482">
    <property type="protein sequence ID" value="ABK98356.1"/>
    <property type="molecule type" value="Genomic_DNA"/>
</dbReference>
<evidence type="ECO:0000256" key="1">
    <source>
        <dbReference type="SAM" id="Phobius"/>
    </source>
</evidence>
<dbReference type="Proteomes" id="UP000006732">
    <property type="component" value="Chromosome"/>
</dbReference>
<dbReference type="eggNOG" id="ENOG5033J3U">
    <property type="taxonomic scope" value="Bacteria"/>
</dbReference>
<proteinExistence type="predicted"/>
<dbReference type="RefSeq" id="WP_011734668.1">
    <property type="nucleotide sequence ID" value="NC_008609.1"/>
</dbReference>
<dbReference type="KEGG" id="ppd:Ppro_0725"/>
<keyword evidence="1" id="KW-0472">Membrane</keyword>
<evidence type="ECO:0000313" key="2">
    <source>
        <dbReference type="EMBL" id="ABK98356.1"/>
    </source>
</evidence>
<gene>
    <name evidence="2" type="ordered locus">Ppro_0725</name>
</gene>